<dbReference type="eggNOG" id="ENOG502T4GQ">
    <property type="taxonomic scope" value="Eukaryota"/>
</dbReference>
<proteinExistence type="predicted"/>
<dbReference type="OMA" id="GNICHPL"/>
<dbReference type="VEuPathDB" id="FungiDB:CCM_06373"/>
<name>G3JKD4_CORMM</name>
<dbReference type="Proteomes" id="UP000001610">
    <property type="component" value="Unassembled WGS sequence"/>
</dbReference>
<protein>
    <submittedName>
        <fullName evidence="1">Uncharacterized protein</fullName>
    </submittedName>
</protein>
<dbReference type="EMBL" id="JH126402">
    <property type="protein sequence ID" value="EGX92212.1"/>
    <property type="molecule type" value="Genomic_DNA"/>
</dbReference>
<dbReference type="HOGENOM" id="CLU_1001218_0_0_1"/>
<keyword evidence="2" id="KW-1185">Reference proteome</keyword>
<evidence type="ECO:0000313" key="2">
    <source>
        <dbReference type="Proteomes" id="UP000001610"/>
    </source>
</evidence>
<dbReference type="AlphaFoldDB" id="G3JKD4"/>
<dbReference type="OrthoDB" id="3700556at2759"/>
<sequence>MPSTLFFSIPSFQMDQIDVLAAALGSIPALIWGDRAGGLGAQHYLLVIDDTHFQRAVQRLRNAEFRDCPWSYGSLHPEFYTGKIKEQVYRNIVKDYGNLDRHSARFLFPTDEQSRMKVVLLPTSYTHLEVAHPSNEALKPGSCIYYPNAARLLQSFVQTLVREPVRGMWTSTLTVWSISYLYGELGLGLDESALDMCGDDEAKDWFDKKILRFAGGMDRVTYTKRLGRVGYDDIQIVVNILKHFLLYYRSATTKLTYSCHTPTVRTLLVKPINYLSSP</sequence>
<gene>
    <name evidence="1" type="ORF">CCM_06373</name>
</gene>
<dbReference type="InParanoid" id="G3JKD4"/>
<accession>G3JKD4</accession>
<dbReference type="KEGG" id="cmt:CCM_06373"/>
<evidence type="ECO:0000313" key="1">
    <source>
        <dbReference type="EMBL" id="EGX92212.1"/>
    </source>
</evidence>
<dbReference type="RefSeq" id="XP_006671576.1">
    <property type="nucleotide sequence ID" value="XM_006671513.1"/>
</dbReference>
<dbReference type="GeneID" id="18168387"/>
<organism evidence="1 2">
    <name type="scientific">Cordyceps militaris (strain CM01)</name>
    <name type="common">Caterpillar fungus</name>
    <dbReference type="NCBI Taxonomy" id="983644"/>
    <lineage>
        <taxon>Eukaryota</taxon>
        <taxon>Fungi</taxon>
        <taxon>Dikarya</taxon>
        <taxon>Ascomycota</taxon>
        <taxon>Pezizomycotina</taxon>
        <taxon>Sordariomycetes</taxon>
        <taxon>Hypocreomycetidae</taxon>
        <taxon>Hypocreales</taxon>
        <taxon>Cordycipitaceae</taxon>
        <taxon>Cordyceps</taxon>
    </lineage>
</organism>
<reference evidence="1 2" key="1">
    <citation type="journal article" date="2011" name="Genome Biol.">
        <title>Genome sequence of the insect pathogenic fungus Cordyceps militaris, a valued traditional Chinese medicine.</title>
        <authorList>
            <person name="Zheng P."/>
            <person name="Xia Y."/>
            <person name="Xiao G."/>
            <person name="Xiong C."/>
            <person name="Hu X."/>
            <person name="Zhang S."/>
            <person name="Zheng H."/>
            <person name="Huang Y."/>
            <person name="Zhou Y."/>
            <person name="Wang S."/>
            <person name="Zhao G.P."/>
            <person name="Liu X."/>
            <person name="St Leger R.J."/>
            <person name="Wang C."/>
        </authorList>
    </citation>
    <scope>NUCLEOTIDE SEQUENCE [LARGE SCALE GENOMIC DNA]</scope>
    <source>
        <strain evidence="1 2">CM01</strain>
    </source>
</reference>